<reference evidence="1" key="1">
    <citation type="journal article" date="2015" name="Nature">
        <title>Complex archaea that bridge the gap between prokaryotes and eukaryotes.</title>
        <authorList>
            <person name="Spang A."/>
            <person name="Saw J.H."/>
            <person name="Jorgensen S.L."/>
            <person name="Zaremba-Niedzwiedzka K."/>
            <person name="Martijn J."/>
            <person name="Lind A.E."/>
            <person name="van Eijk R."/>
            <person name="Schleper C."/>
            <person name="Guy L."/>
            <person name="Ettema T.J."/>
        </authorList>
    </citation>
    <scope>NUCLEOTIDE SEQUENCE</scope>
</reference>
<dbReference type="EMBL" id="LAZR01021813">
    <property type="protein sequence ID" value="KKL84034.1"/>
    <property type="molecule type" value="Genomic_DNA"/>
</dbReference>
<organism evidence="1">
    <name type="scientific">marine sediment metagenome</name>
    <dbReference type="NCBI Taxonomy" id="412755"/>
    <lineage>
        <taxon>unclassified sequences</taxon>
        <taxon>metagenomes</taxon>
        <taxon>ecological metagenomes</taxon>
    </lineage>
</organism>
<name>A0A0F9FCE0_9ZZZZ</name>
<dbReference type="AlphaFoldDB" id="A0A0F9FCE0"/>
<accession>A0A0F9FCE0</accession>
<sequence length="114" mass="12371">MLSRIGRALRAGWAAFRAEPGLLVVHPEQPVRTGPETETVTTATHGALDIALSSEKQRAVLTTFPPWRLMAHPLNCKDCGYPDYGVPHDCPGKAPPGFSWGFINAPPRDSQLTP</sequence>
<protein>
    <submittedName>
        <fullName evidence="1">Uncharacterized protein</fullName>
    </submittedName>
</protein>
<comment type="caution">
    <text evidence="1">The sequence shown here is derived from an EMBL/GenBank/DDBJ whole genome shotgun (WGS) entry which is preliminary data.</text>
</comment>
<proteinExistence type="predicted"/>
<evidence type="ECO:0000313" key="1">
    <source>
        <dbReference type="EMBL" id="KKL84034.1"/>
    </source>
</evidence>
<gene>
    <name evidence="1" type="ORF">LCGC14_1968800</name>
</gene>